<keyword evidence="1" id="KW-0677">Repeat</keyword>
<comment type="similarity">
    <text evidence="2">Belongs to the PPR family. PCMP-E subfamily.</text>
</comment>
<dbReference type="Pfam" id="PF20431">
    <property type="entry name" value="E_motif"/>
    <property type="match status" value="1"/>
</dbReference>
<dbReference type="GO" id="GO:0003729">
    <property type="term" value="F:mRNA binding"/>
    <property type="evidence" value="ECO:0007669"/>
    <property type="project" value="UniProtKB-ARBA"/>
</dbReference>
<dbReference type="Pfam" id="PF01535">
    <property type="entry name" value="PPR"/>
    <property type="match status" value="7"/>
</dbReference>
<dbReference type="AlphaFoldDB" id="A0AAV1D0H2"/>
<dbReference type="NCBIfam" id="TIGR00756">
    <property type="entry name" value="PPR"/>
    <property type="match status" value="6"/>
</dbReference>
<proteinExistence type="inferred from homology"/>
<feature type="repeat" description="PPR" evidence="3">
    <location>
        <begin position="645"/>
        <end position="679"/>
    </location>
</feature>
<dbReference type="EMBL" id="OX459121">
    <property type="protein sequence ID" value="CAI9101419.1"/>
    <property type="molecule type" value="Genomic_DNA"/>
</dbReference>
<dbReference type="InterPro" id="IPR002885">
    <property type="entry name" value="PPR_rpt"/>
</dbReference>
<evidence type="ECO:0000313" key="4">
    <source>
        <dbReference type="EMBL" id="CAI9101419.1"/>
    </source>
</evidence>
<protein>
    <submittedName>
        <fullName evidence="4">OLC1v1038749C1</fullName>
    </submittedName>
</protein>
<dbReference type="Pfam" id="PF13041">
    <property type="entry name" value="PPR_2"/>
    <property type="match status" value="2"/>
</dbReference>
<name>A0AAV1D0H2_OLDCO</name>
<accession>A0AAV1D0H2</accession>
<dbReference type="PANTHER" id="PTHR47926:SF427">
    <property type="entry name" value="TETRATRICOPEPTIDE-LIKE HELICAL DOMAIN SUPERFAMILY"/>
    <property type="match status" value="1"/>
</dbReference>
<dbReference type="FunFam" id="1.25.40.10:FF:000090">
    <property type="entry name" value="Pentatricopeptide repeat-containing protein, chloroplastic"/>
    <property type="match status" value="1"/>
</dbReference>
<feature type="repeat" description="PPR" evidence="3">
    <location>
        <begin position="409"/>
        <end position="443"/>
    </location>
</feature>
<dbReference type="FunFam" id="1.25.40.10:FF:000073">
    <property type="entry name" value="Pentatricopeptide repeat-containing protein chloroplastic"/>
    <property type="match status" value="1"/>
</dbReference>
<dbReference type="Proteomes" id="UP001161247">
    <property type="component" value="Chromosome 4"/>
</dbReference>
<dbReference type="FunFam" id="1.25.40.10:FF:000344">
    <property type="entry name" value="Pentatricopeptide repeat-containing protein"/>
    <property type="match status" value="1"/>
</dbReference>
<dbReference type="InterPro" id="IPR046848">
    <property type="entry name" value="E_motif"/>
</dbReference>
<reference evidence="4" key="1">
    <citation type="submission" date="2023-03" db="EMBL/GenBank/DDBJ databases">
        <authorList>
            <person name="Julca I."/>
        </authorList>
    </citation>
    <scope>NUCLEOTIDE SEQUENCE</scope>
</reference>
<organism evidence="4 5">
    <name type="scientific">Oldenlandia corymbosa var. corymbosa</name>
    <dbReference type="NCBI Taxonomy" id="529605"/>
    <lineage>
        <taxon>Eukaryota</taxon>
        <taxon>Viridiplantae</taxon>
        <taxon>Streptophyta</taxon>
        <taxon>Embryophyta</taxon>
        <taxon>Tracheophyta</taxon>
        <taxon>Spermatophyta</taxon>
        <taxon>Magnoliopsida</taxon>
        <taxon>eudicotyledons</taxon>
        <taxon>Gunneridae</taxon>
        <taxon>Pentapetalae</taxon>
        <taxon>asterids</taxon>
        <taxon>lamiids</taxon>
        <taxon>Gentianales</taxon>
        <taxon>Rubiaceae</taxon>
        <taxon>Rubioideae</taxon>
        <taxon>Spermacoceae</taxon>
        <taxon>Hedyotis-Oldenlandia complex</taxon>
        <taxon>Oldenlandia</taxon>
    </lineage>
</organism>
<evidence type="ECO:0000256" key="2">
    <source>
        <dbReference type="ARBA" id="ARBA00061659"/>
    </source>
</evidence>
<dbReference type="PROSITE" id="PS51375">
    <property type="entry name" value="PPR"/>
    <property type="match status" value="5"/>
</dbReference>
<feature type="repeat" description="PPR" evidence="3">
    <location>
        <begin position="610"/>
        <end position="644"/>
    </location>
</feature>
<dbReference type="PANTHER" id="PTHR47926">
    <property type="entry name" value="PENTATRICOPEPTIDE REPEAT-CONTAINING PROTEIN"/>
    <property type="match status" value="1"/>
</dbReference>
<dbReference type="GO" id="GO:0009451">
    <property type="term" value="P:RNA modification"/>
    <property type="evidence" value="ECO:0007669"/>
    <property type="project" value="InterPro"/>
</dbReference>
<dbReference type="InterPro" id="IPR011990">
    <property type="entry name" value="TPR-like_helical_dom_sf"/>
</dbReference>
<dbReference type="FunFam" id="1.25.40.10:FF:000361">
    <property type="entry name" value="Pentatricopeptide repeat-containing protein chloroplastic"/>
    <property type="match status" value="1"/>
</dbReference>
<sequence>MFSYARVPLLARKLQYIKYFHRHPILSAASTTTRCCSQLDLLSLCTTSRSLNQTKEAHAMCIHHGFLPSSISICAALIHRYGTFEAEPATLYSLFYQTLSSFPSCTFLYNVFIRAHSGLGLYFQGLKVYNEMVRNDVKTDDHTYPFVLKHCSEWRDFQKGVEVHGTVIKVGLDQDTFVSNTLMLFYGNCGDVKDVEQVFHEMPRRDVVSWNTMICFCSDNACDVEVLDLFKNMFLQSEFRPNIVSLVSVLPVCARRSDGTMTSAIHGYSVKVGLVSQVRVGNALVDAYGKCRKAEATVRVFDEMVEKNEASWNTVITSFAYIECYRDALESFRFMIGENVKLNPIALSSILPVLVELELFSKGREVHCFSIRTGMDRDIFVANSLIHMYAKAGRSMNASSVFSMMDLKNIISWNTMVANFALNGLELEAIDCVRQMQVHGQIPTSITYTNVLPACARIGSLRLGKEIHGMLIRGGSHFDLYVSNALTDMYAKCGSLKLAENVFVSSRRDVVSYNILIQGYSQTDDCSNSLLLFSDMLSQGIKHNVVSYMAVLSACSHISAIKQGKEIHAFAVRRLFHEQLFVANSLLDMYTKSARIDLAKRVFDRIPVKDSASWNTMIMGFGMLGELDTALNLFNAMKKDGVEYNDISYIAILSACSHGGLVGQGRKIFDSMISHGVEPSHMHYACMVDLLGRSGLIGEAVELVKSLPFEGDANVWGSLLGACRLHGEVELGCWAAEHLLKLNTDHSGYHTLVSNMYAEAGKWEEADRVRELMRLRGLKKNPGYSWVQNEDQVYDTFFAGERLKVLQA</sequence>
<evidence type="ECO:0000256" key="3">
    <source>
        <dbReference type="PROSITE-ProRule" id="PRU00708"/>
    </source>
</evidence>
<dbReference type="Gene3D" id="1.25.40.10">
    <property type="entry name" value="Tetratricopeptide repeat domain"/>
    <property type="match status" value="6"/>
</dbReference>
<evidence type="ECO:0000256" key="1">
    <source>
        <dbReference type="ARBA" id="ARBA00022737"/>
    </source>
</evidence>
<keyword evidence="5" id="KW-1185">Reference proteome</keyword>
<gene>
    <name evidence="4" type="ORF">OLC1_LOCUS11009</name>
</gene>
<evidence type="ECO:0000313" key="5">
    <source>
        <dbReference type="Proteomes" id="UP001161247"/>
    </source>
</evidence>
<dbReference type="InterPro" id="IPR046960">
    <property type="entry name" value="PPR_At4g14850-like_plant"/>
</dbReference>
<feature type="repeat" description="PPR" evidence="3">
    <location>
        <begin position="509"/>
        <end position="543"/>
    </location>
</feature>
<feature type="repeat" description="PPR" evidence="3">
    <location>
        <begin position="175"/>
        <end position="209"/>
    </location>
</feature>